<dbReference type="GO" id="GO:0051213">
    <property type="term" value="F:dioxygenase activity"/>
    <property type="evidence" value="ECO:0007669"/>
    <property type="project" value="UniProtKB-KW"/>
</dbReference>
<dbReference type="Gene3D" id="3.20.20.70">
    <property type="entry name" value="Aldolase class I"/>
    <property type="match status" value="1"/>
</dbReference>
<keyword evidence="2" id="KW-0288">FMN</keyword>
<dbReference type="InterPro" id="IPR013785">
    <property type="entry name" value="Aldolase_TIM"/>
</dbReference>
<dbReference type="GO" id="GO:0018580">
    <property type="term" value="F:nitronate monooxygenase activity"/>
    <property type="evidence" value="ECO:0007669"/>
    <property type="project" value="InterPro"/>
</dbReference>
<reference evidence="4 5" key="1">
    <citation type="journal article" date="2016" name="Front. Microbiol.">
        <title>Comparative Genomics Analysis of Streptomyces Species Reveals Their Adaptation to the Marine Environment and Their Diversity at the Genomic Level.</title>
        <authorList>
            <person name="Tian X."/>
            <person name="Zhang Z."/>
            <person name="Yang T."/>
            <person name="Chen M."/>
            <person name="Li J."/>
            <person name="Chen F."/>
            <person name="Yang J."/>
            <person name="Li W."/>
            <person name="Zhang B."/>
            <person name="Zhang Z."/>
            <person name="Wu J."/>
            <person name="Zhang C."/>
            <person name="Long L."/>
            <person name="Xiao J."/>
        </authorList>
    </citation>
    <scope>NUCLEOTIDE SEQUENCE [LARGE SCALE GENOMIC DNA]</scope>
    <source>
        <strain evidence="4 5">SCSIO 10429</strain>
    </source>
</reference>
<evidence type="ECO:0000313" key="4">
    <source>
        <dbReference type="EMBL" id="OEV08352.1"/>
    </source>
</evidence>
<dbReference type="InterPro" id="IPR004136">
    <property type="entry name" value="NMO"/>
</dbReference>
<accession>A0A1E7KWP8</accession>
<sequence length="334" mass="33828">MTPLRTGLCELLGIAVPVVQAPVGRPCTPALAAAVSNAGGLGMLACTWDGVGELAARVRATQAATAQPFGVNLLLEWDQEERIEECLALGVGVISTGWGDPAPLTARIHRGGALHLHTVGSAAEARHAADAGVDVVVAQGWEAGGHVCGGIASLPLVPAVVDAVAPVPVVGAGGVADGRGLAAMLALGAQAAWIGTRFLLAEEAATAPAYRAGLARAEETDTVHGVIFDKGWPRARHRALVNSTVEVWRAAGRPPVGERPGEDDVLGHGADGAPIERYADVAPTADVEGDAEAMALYAGQSVGLVGRRQPAAAIVAELEAEAVRSLDSLRGMGG</sequence>
<comment type="caution">
    <text evidence="4">The sequence shown here is derived from an EMBL/GenBank/DDBJ whole genome shotgun (WGS) entry which is preliminary data.</text>
</comment>
<protein>
    <submittedName>
        <fullName evidence="4">2-nitropropane dioxygenase</fullName>
    </submittedName>
</protein>
<dbReference type="EMBL" id="LJGW01000428">
    <property type="protein sequence ID" value="OEV08352.1"/>
    <property type="molecule type" value="Genomic_DNA"/>
</dbReference>
<keyword evidence="3" id="KW-0560">Oxidoreductase</keyword>
<keyword evidence="4" id="KW-0223">Dioxygenase</keyword>
<dbReference type="AlphaFoldDB" id="A0A1E7KWP8"/>
<evidence type="ECO:0000256" key="2">
    <source>
        <dbReference type="ARBA" id="ARBA00022643"/>
    </source>
</evidence>
<dbReference type="PANTHER" id="PTHR32332">
    <property type="entry name" value="2-NITROPROPANE DIOXYGENASE"/>
    <property type="match status" value="1"/>
</dbReference>
<evidence type="ECO:0000256" key="3">
    <source>
        <dbReference type="ARBA" id="ARBA00023002"/>
    </source>
</evidence>
<evidence type="ECO:0000313" key="5">
    <source>
        <dbReference type="Proteomes" id="UP000176005"/>
    </source>
</evidence>
<keyword evidence="5" id="KW-1185">Reference proteome</keyword>
<dbReference type="RefSeq" id="WP_070019693.1">
    <property type="nucleotide sequence ID" value="NZ_LJGW01000428.1"/>
</dbReference>
<organism evidence="4 5">
    <name type="scientific">Streptomyces nanshensis</name>
    <dbReference type="NCBI Taxonomy" id="518642"/>
    <lineage>
        <taxon>Bacteria</taxon>
        <taxon>Bacillati</taxon>
        <taxon>Actinomycetota</taxon>
        <taxon>Actinomycetes</taxon>
        <taxon>Kitasatosporales</taxon>
        <taxon>Streptomycetaceae</taxon>
        <taxon>Streptomyces</taxon>
    </lineage>
</organism>
<proteinExistence type="predicted"/>
<dbReference type="PATRIC" id="fig|518642.10.peg.6100"/>
<dbReference type="SUPFAM" id="SSF51412">
    <property type="entry name" value="Inosine monophosphate dehydrogenase (IMPDH)"/>
    <property type="match status" value="1"/>
</dbReference>
<keyword evidence="1" id="KW-0285">Flavoprotein</keyword>
<dbReference type="CDD" id="cd04730">
    <property type="entry name" value="NPD_like"/>
    <property type="match status" value="1"/>
</dbReference>
<dbReference type="Pfam" id="PF03060">
    <property type="entry name" value="NMO"/>
    <property type="match status" value="2"/>
</dbReference>
<dbReference type="PANTHER" id="PTHR32332:SF20">
    <property type="entry name" value="2-NITROPROPANE DIOXYGENASE-LIKE PROTEIN"/>
    <property type="match status" value="1"/>
</dbReference>
<name>A0A1E7KWP8_9ACTN</name>
<dbReference type="Proteomes" id="UP000176005">
    <property type="component" value="Unassembled WGS sequence"/>
</dbReference>
<gene>
    <name evidence="4" type="ORF">AN218_26770</name>
</gene>
<evidence type="ECO:0000256" key="1">
    <source>
        <dbReference type="ARBA" id="ARBA00022630"/>
    </source>
</evidence>